<reference evidence="2 3" key="2">
    <citation type="submission" date="2019-02" db="EMBL/GenBank/DDBJ databases">
        <title>'Lichenibacterium ramalinii' gen. nov. sp. nov., 'Lichenibacterium minor' gen. nov. sp. nov.</title>
        <authorList>
            <person name="Pankratov T."/>
        </authorList>
    </citation>
    <scope>NUCLEOTIDE SEQUENCE [LARGE SCALE GENOMIC DNA]</scope>
    <source>
        <strain evidence="2 3">RmlP026</strain>
    </source>
</reference>
<evidence type="ECO:0000256" key="1">
    <source>
        <dbReference type="SAM" id="MobiDB-lite"/>
    </source>
</evidence>
<keyword evidence="3" id="KW-1185">Reference proteome</keyword>
<proteinExistence type="predicted"/>
<dbReference type="RefSeq" id="WP_129222742.1">
    <property type="nucleotide sequence ID" value="NZ_QYBB01000001.1"/>
</dbReference>
<comment type="caution">
    <text evidence="2">The sequence shown here is derived from an EMBL/GenBank/DDBJ whole genome shotgun (WGS) entry which is preliminary data.</text>
</comment>
<feature type="compositionally biased region" description="Basic and acidic residues" evidence="1">
    <location>
        <begin position="1"/>
        <end position="12"/>
    </location>
</feature>
<evidence type="ECO:0000313" key="2">
    <source>
        <dbReference type="EMBL" id="RYC33883.1"/>
    </source>
</evidence>
<organism evidence="2 3">
    <name type="scientific">Lichenibacterium minor</name>
    <dbReference type="NCBI Taxonomy" id="2316528"/>
    <lineage>
        <taxon>Bacteria</taxon>
        <taxon>Pseudomonadati</taxon>
        <taxon>Pseudomonadota</taxon>
        <taxon>Alphaproteobacteria</taxon>
        <taxon>Hyphomicrobiales</taxon>
        <taxon>Lichenihabitantaceae</taxon>
        <taxon>Lichenibacterium</taxon>
    </lineage>
</organism>
<dbReference type="Proteomes" id="UP000290759">
    <property type="component" value="Unassembled WGS sequence"/>
</dbReference>
<feature type="region of interest" description="Disordered" evidence="1">
    <location>
        <begin position="1"/>
        <end position="30"/>
    </location>
</feature>
<sequence length="88" mass="9419">MDHERSVDRDEGAGNGQHPSNRVGQEGSKLVEDAARWEQAADDVVQAVHPDTFQTVVLCGGDDAVSVMKRISRGARDGAVEGSFRAGR</sequence>
<protein>
    <submittedName>
        <fullName evidence="2">Uncharacterized protein</fullName>
    </submittedName>
</protein>
<dbReference type="EMBL" id="QYBB01000001">
    <property type="protein sequence ID" value="RYC33883.1"/>
    <property type="molecule type" value="Genomic_DNA"/>
</dbReference>
<reference evidence="2 3" key="1">
    <citation type="submission" date="2018-12" db="EMBL/GenBank/DDBJ databases">
        <authorList>
            <person name="Grouzdev D.S."/>
            <person name="Krutkina M.S."/>
        </authorList>
    </citation>
    <scope>NUCLEOTIDE SEQUENCE [LARGE SCALE GENOMIC DNA]</scope>
    <source>
        <strain evidence="2 3">RmlP026</strain>
    </source>
</reference>
<dbReference type="AlphaFoldDB" id="A0A4Q2UAP6"/>
<accession>A0A4Q2UAP6</accession>
<evidence type="ECO:0000313" key="3">
    <source>
        <dbReference type="Proteomes" id="UP000290759"/>
    </source>
</evidence>
<gene>
    <name evidence="2" type="ORF">D3273_01115</name>
</gene>
<name>A0A4Q2UAP6_9HYPH</name>